<dbReference type="PROSITE" id="PS00149">
    <property type="entry name" value="SULFATASE_2"/>
    <property type="match status" value="1"/>
</dbReference>
<dbReference type="RefSeq" id="WP_042505130.1">
    <property type="nucleotide sequence ID" value="NZ_BBNQ01000010.1"/>
</dbReference>
<protein>
    <submittedName>
        <fullName evidence="6">Choline-sulfatase</fullName>
        <ecNumber evidence="6">3.1.6.6</ecNumber>
    </submittedName>
</protein>
<gene>
    <name evidence="6" type="ORF">JCM19300_1327</name>
</gene>
<dbReference type="AlphaFoldDB" id="A0A090VET5"/>
<dbReference type="PANTHER" id="PTHR42693">
    <property type="entry name" value="ARYLSULFATASE FAMILY MEMBER"/>
    <property type="match status" value="1"/>
</dbReference>
<comment type="similarity">
    <text evidence="1">Belongs to the sulfatase family.</text>
</comment>
<organism evidence="6 7">
    <name type="scientific">Algibacter lectus</name>
    <dbReference type="NCBI Taxonomy" id="221126"/>
    <lineage>
        <taxon>Bacteria</taxon>
        <taxon>Pseudomonadati</taxon>
        <taxon>Bacteroidota</taxon>
        <taxon>Flavobacteriia</taxon>
        <taxon>Flavobacteriales</taxon>
        <taxon>Flavobacteriaceae</taxon>
        <taxon>Algibacter</taxon>
    </lineage>
</organism>
<dbReference type="Proteomes" id="UP000029644">
    <property type="component" value="Unassembled WGS sequence"/>
</dbReference>
<keyword evidence="3 6" id="KW-0378">Hydrolase</keyword>
<dbReference type="Gene3D" id="3.30.1120.10">
    <property type="match status" value="1"/>
</dbReference>
<dbReference type="GO" id="GO:0004065">
    <property type="term" value="F:arylsulfatase activity"/>
    <property type="evidence" value="ECO:0007669"/>
    <property type="project" value="TreeGrafter"/>
</dbReference>
<proteinExistence type="inferred from homology"/>
<accession>A0A090VET5</accession>
<dbReference type="InterPro" id="IPR017850">
    <property type="entry name" value="Alkaline_phosphatase_core_sf"/>
</dbReference>
<dbReference type="PROSITE" id="PS51257">
    <property type="entry name" value="PROKAR_LIPOPROTEIN"/>
    <property type="match status" value="1"/>
</dbReference>
<dbReference type="GO" id="GO:0047753">
    <property type="term" value="F:choline-sulfatase activity"/>
    <property type="evidence" value="ECO:0007669"/>
    <property type="project" value="UniProtKB-EC"/>
</dbReference>
<dbReference type="InterPro" id="IPR000917">
    <property type="entry name" value="Sulfatase_N"/>
</dbReference>
<dbReference type="InterPro" id="IPR050738">
    <property type="entry name" value="Sulfatase"/>
</dbReference>
<comment type="caution">
    <text evidence="6">The sequence shown here is derived from an EMBL/GenBank/DDBJ whole genome shotgun (WGS) entry which is preliminary data.</text>
</comment>
<evidence type="ECO:0000313" key="6">
    <source>
        <dbReference type="EMBL" id="GAL63305.1"/>
    </source>
</evidence>
<feature type="domain" description="Sulfatase N-terminal" evidence="5">
    <location>
        <begin position="32"/>
        <end position="345"/>
    </location>
</feature>
<reference evidence="6 7" key="1">
    <citation type="journal article" date="2014" name="Genome Announc.">
        <title>Draft Genome Sequences of Marine Flavobacterium Algibacter lectus Strains SS8 and NR4.</title>
        <authorList>
            <person name="Takatani N."/>
            <person name="Nakanishi M."/>
            <person name="Meirelles P."/>
            <person name="Mino S."/>
            <person name="Suda W."/>
            <person name="Oshima K."/>
            <person name="Hattori M."/>
            <person name="Ohkuma M."/>
            <person name="Hosokawa M."/>
            <person name="Miyashita K."/>
            <person name="Thompson F.L."/>
            <person name="Niwa A."/>
            <person name="Sawabe T."/>
            <person name="Sawabe T."/>
        </authorList>
    </citation>
    <scope>NUCLEOTIDE SEQUENCE [LARGE SCALE GENOMIC DNA]</scope>
    <source>
        <strain evidence="6 7">JCM 19300</strain>
    </source>
</reference>
<sequence length="484" mass="54782">MKHSICILLTLILLSCNSKPKKQDIPFEEKQPNVLIILTDQLRAQSTGYAGDINVKTPHLDQLESISVNFKNAISGMPVCTPFKASLISGQRPLTNGVFMNDVQLDTNAVSMGKIYSKAGYNTAFIGKWHIDGQGRENFIPPGNRRQGFQFWMANECTHNYNSSTYYDNDDPTPKTWDGYDTFEQTDAAIDFINSKTNSDNPFALMLSWGTPHNPYHSAPQKYRDMFKPEDMKLRPNVPEEISGKIKKDIAGYYAHIVALDDMVGKLIQNLKDNNQLDNTIIVFTSDHGDLLGSQGAYRKQQPYNESVRVPMLFHIPKALGIEPGKRKAVLNSEDILPTLLSLSNIEIPKTIEGINYQPYLEGIDDTVGKETVIICAQPFGEWNRPKRHGREYRGLVTQKHTYVKDLNGPWLLFDNDEDPYQMNNLVNQAEFATIQSDLDKRLMARLKANGDQFLPGAHYIEKWGIEVDELGTVPYKKHSIKAH</sequence>
<keyword evidence="2" id="KW-0479">Metal-binding</keyword>
<evidence type="ECO:0000256" key="4">
    <source>
        <dbReference type="ARBA" id="ARBA00022837"/>
    </source>
</evidence>
<dbReference type="Gene3D" id="3.40.720.10">
    <property type="entry name" value="Alkaline Phosphatase, subunit A"/>
    <property type="match status" value="1"/>
</dbReference>
<keyword evidence="4" id="KW-0106">Calcium</keyword>
<dbReference type="OrthoDB" id="9815108at2"/>
<dbReference type="SUPFAM" id="SSF53649">
    <property type="entry name" value="Alkaline phosphatase-like"/>
    <property type="match status" value="1"/>
</dbReference>
<dbReference type="CDD" id="cd16034">
    <property type="entry name" value="sulfatase_like"/>
    <property type="match status" value="1"/>
</dbReference>
<dbReference type="PANTHER" id="PTHR42693:SF53">
    <property type="entry name" value="ENDO-4-O-SULFATASE"/>
    <property type="match status" value="1"/>
</dbReference>
<dbReference type="GO" id="GO:0046872">
    <property type="term" value="F:metal ion binding"/>
    <property type="evidence" value="ECO:0007669"/>
    <property type="project" value="UniProtKB-KW"/>
</dbReference>
<dbReference type="Pfam" id="PF00884">
    <property type="entry name" value="Sulfatase"/>
    <property type="match status" value="1"/>
</dbReference>
<evidence type="ECO:0000256" key="3">
    <source>
        <dbReference type="ARBA" id="ARBA00022801"/>
    </source>
</evidence>
<evidence type="ECO:0000256" key="2">
    <source>
        <dbReference type="ARBA" id="ARBA00022723"/>
    </source>
</evidence>
<evidence type="ECO:0000313" key="7">
    <source>
        <dbReference type="Proteomes" id="UP000029644"/>
    </source>
</evidence>
<evidence type="ECO:0000259" key="5">
    <source>
        <dbReference type="Pfam" id="PF00884"/>
    </source>
</evidence>
<name>A0A090VET5_9FLAO</name>
<evidence type="ECO:0000256" key="1">
    <source>
        <dbReference type="ARBA" id="ARBA00008779"/>
    </source>
</evidence>
<dbReference type="EC" id="3.1.6.6" evidence="6"/>
<dbReference type="EMBL" id="BBNQ01000010">
    <property type="protein sequence ID" value="GAL63305.1"/>
    <property type="molecule type" value="Genomic_DNA"/>
</dbReference>
<dbReference type="InterPro" id="IPR024607">
    <property type="entry name" value="Sulfatase_CS"/>
</dbReference>